<dbReference type="AlphaFoldDB" id="A0A7C5DFG7"/>
<sequence>MGKHRKVLRTALVLLTVFGLSNLQESNAQEVPADEHSPSTASFGDLQLETIVVTADAIDDEQQEIEGRELRSHKVVDLAEILSDELVEVQMIRKSGYGNEVSLRGSGSENIKVLLDGGILEGACGSRKDPSLSHINMLTVKKLTVQEGPFDVTKPGCLGGYIDVVTKKPEPGFSGEILGKIGSYGFKSGGFTTTGGSKKIQWLFGYSASESEQYKDGSGNRLWSVREGLAAPYSEEGREAKAFRKQDIWGKLRFMPGENHTILLEHSYGKANDILTPRVVFDTEEELTNLTKASWTIRNLGKLSEKLTLSFYRNEVDHYPSQDFRTVTDPKNNKVESVITGGAIQNMTETGFATFTYGIDWYHRNWWGDVYNSVTGAKINEYLVPSVRSLDTGGYLKIDKKFDRLSLGLGLRYDRFRQEADEDLVFTSAVTDDNRNVDHLLGGHVSFNYVMNDAAMLFGGVGRSYRTPTSTERYIQGNATFFGNPDLKPTANTEYDLGFRYESGGVRFQAKGFYSSLKDYIYQESNVAGYKSYTNIDAHIWGGDIKAGVDLSERFSLEGGLAYQKGRKESFPDNNNDGDLGQMAPLKSMLALNYKSSQSGQKEGSFFGTVEWVHSNASTEIDADAGEQRLDAWNIMNLRMGYRFASCTVHVGIDNLFDKSYTVANSYEWDVIGGTGANPAIVSEPGRFVYATLGYSW</sequence>
<feature type="domain" description="TonB-dependent receptor-like beta-barrel" evidence="11">
    <location>
        <begin position="294"/>
        <end position="656"/>
    </location>
</feature>
<dbReference type="PROSITE" id="PS52016">
    <property type="entry name" value="TONB_DEPENDENT_REC_3"/>
    <property type="match status" value="1"/>
</dbReference>
<comment type="subcellular location">
    <subcellularLocation>
        <location evidence="1 8">Cell outer membrane</location>
        <topology evidence="1 8">Multi-pass membrane protein</topology>
    </subcellularLocation>
</comment>
<feature type="domain" description="TonB-dependent receptor plug" evidence="12">
    <location>
        <begin position="63"/>
        <end position="152"/>
    </location>
</feature>
<evidence type="ECO:0000259" key="12">
    <source>
        <dbReference type="Pfam" id="PF07715"/>
    </source>
</evidence>
<evidence type="ECO:0000256" key="4">
    <source>
        <dbReference type="ARBA" id="ARBA00022692"/>
    </source>
</evidence>
<keyword evidence="5 9" id="KW-0798">TonB box</keyword>
<keyword evidence="4 8" id="KW-0812">Transmembrane</keyword>
<dbReference type="Pfam" id="PF00593">
    <property type="entry name" value="TonB_dep_Rec_b-barrel"/>
    <property type="match status" value="1"/>
</dbReference>
<organism evidence="13">
    <name type="scientific">Chlorobaculum parvum</name>
    <dbReference type="NCBI Taxonomy" id="274539"/>
    <lineage>
        <taxon>Bacteria</taxon>
        <taxon>Pseudomonadati</taxon>
        <taxon>Chlorobiota</taxon>
        <taxon>Chlorobiia</taxon>
        <taxon>Chlorobiales</taxon>
        <taxon>Chlorobiaceae</taxon>
        <taxon>Chlorobaculum</taxon>
    </lineage>
</organism>
<dbReference type="GO" id="GO:0009279">
    <property type="term" value="C:cell outer membrane"/>
    <property type="evidence" value="ECO:0007669"/>
    <property type="project" value="UniProtKB-SubCell"/>
</dbReference>
<keyword evidence="2 8" id="KW-0813">Transport</keyword>
<comment type="similarity">
    <text evidence="8 9">Belongs to the TonB-dependent receptor family.</text>
</comment>
<evidence type="ECO:0000259" key="11">
    <source>
        <dbReference type="Pfam" id="PF00593"/>
    </source>
</evidence>
<keyword evidence="7 8" id="KW-0998">Cell outer membrane</keyword>
<comment type="caution">
    <text evidence="13">The sequence shown here is derived from an EMBL/GenBank/DDBJ whole genome shotgun (WGS) entry which is preliminary data.</text>
</comment>
<dbReference type="PANTHER" id="PTHR30069:SF49">
    <property type="entry name" value="OUTER MEMBRANE PROTEIN C"/>
    <property type="match status" value="1"/>
</dbReference>
<feature type="chain" id="PRO_5027811673" evidence="10">
    <location>
        <begin position="29"/>
        <end position="697"/>
    </location>
</feature>
<dbReference type="Pfam" id="PF07715">
    <property type="entry name" value="Plug"/>
    <property type="match status" value="1"/>
</dbReference>
<protein>
    <submittedName>
        <fullName evidence="13">TonB-dependent receptor</fullName>
    </submittedName>
</protein>
<evidence type="ECO:0000256" key="9">
    <source>
        <dbReference type="RuleBase" id="RU003357"/>
    </source>
</evidence>
<name>A0A7C5DFG7_9CHLB</name>
<dbReference type="InterPro" id="IPR039426">
    <property type="entry name" value="TonB-dep_rcpt-like"/>
</dbReference>
<keyword evidence="6 8" id="KW-0472">Membrane</keyword>
<dbReference type="Proteomes" id="UP000886058">
    <property type="component" value="Unassembled WGS sequence"/>
</dbReference>
<gene>
    <name evidence="13" type="ORF">ENL07_06590</name>
</gene>
<dbReference type="Gene3D" id="2.40.170.20">
    <property type="entry name" value="TonB-dependent receptor, beta-barrel domain"/>
    <property type="match status" value="1"/>
</dbReference>
<evidence type="ECO:0000256" key="5">
    <source>
        <dbReference type="ARBA" id="ARBA00023077"/>
    </source>
</evidence>
<evidence type="ECO:0000256" key="2">
    <source>
        <dbReference type="ARBA" id="ARBA00022448"/>
    </source>
</evidence>
<feature type="signal peptide" evidence="10">
    <location>
        <begin position="1"/>
        <end position="28"/>
    </location>
</feature>
<keyword evidence="10" id="KW-0732">Signal</keyword>
<keyword evidence="13" id="KW-0675">Receptor</keyword>
<keyword evidence="3 8" id="KW-1134">Transmembrane beta strand</keyword>
<evidence type="ECO:0000256" key="7">
    <source>
        <dbReference type="ARBA" id="ARBA00023237"/>
    </source>
</evidence>
<dbReference type="InterPro" id="IPR037066">
    <property type="entry name" value="Plug_dom_sf"/>
</dbReference>
<dbReference type="CDD" id="cd01347">
    <property type="entry name" value="ligand_gated_channel"/>
    <property type="match status" value="1"/>
</dbReference>
<dbReference type="GO" id="GO:0015344">
    <property type="term" value="F:siderophore uptake transmembrane transporter activity"/>
    <property type="evidence" value="ECO:0007669"/>
    <property type="project" value="TreeGrafter"/>
</dbReference>
<dbReference type="InterPro" id="IPR000531">
    <property type="entry name" value="Beta-barrel_TonB"/>
</dbReference>
<dbReference type="EMBL" id="DRSQ01000136">
    <property type="protein sequence ID" value="HHE32288.1"/>
    <property type="molecule type" value="Genomic_DNA"/>
</dbReference>
<evidence type="ECO:0000256" key="3">
    <source>
        <dbReference type="ARBA" id="ARBA00022452"/>
    </source>
</evidence>
<evidence type="ECO:0000256" key="10">
    <source>
        <dbReference type="SAM" id="SignalP"/>
    </source>
</evidence>
<evidence type="ECO:0000256" key="8">
    <source>
        <dbReference type="PROSITE-ProRule" id="PRU01360"/>
    </source>
</evidence>
<dbReference type="GO" id="GO:0044718">
    <property type="term" value="P:siderophore transmembrane transport"/>
    <property type="evidence" value="ECO:0007669"/>
    <property type="project" value="TreeGrafter"/>
</dbReference>
<dbReference type="Gene3D" id="2.170.130.10">
    <property type="entry name" value="TonB-dependent receptor, plug domain"/>
    <property type="match status" value="1"/>
</dbReference>
<dbReference type="InterPro" id="IPR012910">
    <property type="entry name" value="Plug_dom"/>
</dbReference>
<evidence type="ECO:0000256" key="1">
    <source>
        <dbReference type="ARBA" id="ARBA00004571"/>
    </source>
</evidence>
<dbReference type="SUPFAM" id="SSF56935">
    <property type="entry name" value="Porins"/>
    <property type="match status" value="1"/>
</dbReference>
<evidence type="ECO:0000256" key="6">
    <source>
        <dbReference type="ARBA" id="ARBA00023136"/>
    </source>
</evidence>
<accession>A0A7C5DFG7</accession>
<reference evidence="13" key="1">
    <citation type="journal article" date="2020" name="mSystems">
        <title>Genome- and Community-Level Interaction Insights into Carbon Utilization and Element Cycling Functions of Hydrothermarchaeota in Hydrothermal Sediment.</title>
        <authorList>
            <person name="Zhou Z."/>
            <person name="Liu Y."/>
            <person name="Xu W."/>
            <person name="Pan J."/>
            <person name="Luo Z.H."/>
            <person name="Li M."/>
        </authorList>
    </citation>
    <scope>NUCLEOTIDE SEQUENCE [LARGE SCALE GENOMIC DNA]</scope>
    <source>
        <strain evidence="13">HyVt-633</strain>
    </source>
</reference>
<dbReference type="InterPro" id="IPR036942">
    <property type="entry name" value="Beta-barrel_TonB_sf"/>
</dbReference>
<proteinExistence type="inferred from homology"/>
<dbReference type="PANTHER" id="PTHR30069">
    <property type="entry name" value="TONB-DEPENDENT OUTER MEMBRANE RECEPTOR"/>
    <property type="match status" value="1"/>
</dbReference>
<evidence type="ECO:0000313" key="13">
    <source>
        <dbReference type="EMBL" id="HHE32288.1"/>
    </source>
</evidence>